<dbReference type="GO" id="GO:0015031">
    <property type="term" value="P:protein transport"/>
    <property type="evidence" value="ECO:0007669"/>
    <property type="project" value="UniProtKB-KW"/>
</dbReference>
<reference evidence="10 11" key="1">
    <citation type="submission" date="2017-01" db="EMBL/GenBank/DDBJ databases">
        <authorList>
            <person name="Mah S.A."/>
            <person name="Swanson W.J."/>
            <person name="Moy G.W."/>
            <person name="Vacquier V.D."/>
        </authorList>
    </citation>
    <scope>NUCLEOTIDE SEQUENCE [LARGE SCALE GENOMIC DNA]</scope>
    <source>
        <strain evidence="10 11">GSMNP</strain>
    </source>
</reference>
<keyword evidence="7" id="KW-0446">Lipid-binding</keyword>
<dbReference type="PANTHER" id="PTHR46979">
    <property type="entry name" value="SORTING NEXIN-41"/>
    <property type="match status" value="1"/>
</dbReference>
<evidence type="ECO:0000256" key="6">
    <source>
        <dbReference type="ARBA" id="ARBA00023006"/>
    </source>
</evidence>
<evidence type="ECO:0000256" key="8">
    <source>
        <dbReference type="ARBA" id="ARBA00023136"/>
    </source>
</evidence>
<dbReference type="Gene3D" id="3.30.1520.10">
    <property type="entry name" value="Phox-like domain"/>
    <property type="match status" value="1"/>
</dbReference>
<dbReference type="InterPro" id="IPR027267">
    <property type="entry name" value="AH/BAR_dom_sf"/>
</dbReference>
<evidence type="ECO:0000259" key="9">
    <source>
        <dbReference type="Pfam" id="PF00787"/>
    </source>
</evidence>
<dbReference type="Proteomes" id="UP000187283">
    <property type="component" value="Unassembled WGS sequence"/>
</dbReference>
<keyword evidence="5" id="KW-0653">Protein transport</keyword>
<keyword evidence="4" id="KW-0967">Endosome</keyword>
<dbReference type="OrthoDB" id="289314at2759"/>
<evidence type="ECO:0000256" key="4">
    <source>
        <dbReference type="ARBA" id="ARBA00022753"/>
    </source>
</evidence>
<dbReference type="InterPro" id="IPR051079">
    <property type="entry name" value="Sorting_Nexin_Autophagy"/>
</dbReference>
<dbReference type="InterPro" id="IPR001683">
    <property type="entry name" value="PX_dom"/>
</dbReference>
<dbReference type="EMBL" id="LSSN01000951">
    <property type="protein sequence ID" value="OMJ21636.1"/>
    <property type="molecule type" value="Genomic_DNA"/>
</dbReference>
<dbReference type="InterPro" id="IPR036871">
    <property type="entry name" value="PX_dom_sf"/>
</dbReference>
<dbReference type="GO" id="GO:0006914">
    <property type="term" value="P:autophagy"/>
    <property type="evidence" value="ECO:0007669"/>
    <property type="project" value="UniProtKB-KW"/>
</dbReference>
<keyword evidence="11" id="KW-1185">Reference proteome</keyword>
<dbReference type="Gene3D" id="1.20.1270.60">
    <property type="entry name" value="Arfaptin homology (AH) domain/BAR domain"/>
    <property type="match status" value="1"/>
</dbReference>
<dbReference type="SUPFAM" id="SSF64268">
    <property type="entry name" value="PX domain"/>
    <property type="match status" value="1"/>
</dbReference>
<evidence type="ECO:0000313" key="11">
    <source>
        <dbReference type="Proteomes" id="UP000187283"/>
    </source>
</evidence>
<name>A0A1R1Y4G4_9FUNG</name>
<proteinExistence type="inferred from homology"/>
<dbReference type="AlphaFoldDB" id="A0A1R1Y4G4"/>
<dbReference type="STRING" id="133412.A0A1R1Y4G4"/>
<dbReference type="Pfam" id="PF00787">
    <property type="entry name" value="PX"/>
    <property type="match status" value="1"/>
</dbReference>
<comment type="subcellular location">
    <subcellularLocation>
        <location evidence="1">Endosome membrane</location>
        <topology evidence="1">Peripheral membrane protein</topology>
    </subcellularLocation>
</comment>
<dbReference type="GO" id="GO:0010008">
    <property type="term" value="C:endosome membrane"/>
    <property type="evidence" value="ECO:0007669"/>
    <property type="project" value="UniProtKB-SubCell"/>
</dbReference>
<feature type="domain" description="PX" evidence="9">
    <location>
        <begin position="47"/>
        <end position="83"/>
    </location>
</feature>
<dbReference type="GO" id="GO:0035091">
    <property type="term" value="F:phosphatidylinositol binding"/>
    <property type="evidence" value="ECO:0007669"/>
    <property type="project" value="InterPro"/>
</dbReference>
<keyword evidence="3" id="KW-0813">Transport</keyword>
<dbReference type="PANTHER" id="PTHR46979:SF2">
    <property type="entry name" value="SORTING NEXIN-41"/>
    <property type="match status" value="1"/>
</dbReference>
<evidence type="ECO:0000256" key="3">
    <source>
        <dbReference type="ARBA" id="ARBA00022448"/>
    </source>
</evidence>
<keyword evidence="8" id="KW-0472">Membrane</keyword>
<evidence type="ECO:0000256" key="1">
    <source>
        <dbReference type="ARBA" id="ARBA00004481"/>
    </source>
</evidence>
<comment type="caution">
    <text evidence="10">The sequence shown here is derived from an EMBL/GenBank/DDBJ whole genome shotgun (WGS) entry which is preliminary data.</text>
</comment>
<evidence type="ECO:0000256" key="5">
    <source>
        <dbReference type="ARBA" id="ARBA00022927"/>
    </source>
</evidence>
<evidence type="ECO:0000256" key="2">
    <source>
        <dbReference type="ARBA" id="ARBA00010883"/>
    </source>
</evidence>
<organism evidence="10 11">
    <name type="scientific">Smittium culicis</name>
    <dbReference type="NCBI Taxonomy" id="133412"/>
    <lineage>
        <taxon>Eukaryota</taxon>
        <taxon>Fungi</taxon>
        <taxon>Fungi incertae sedis</taxon>
        <taxon>Zoopagomycota</taxon>
        <taxon>Kickxellomycotina</taxon>
        <taxon>Harpellomycetes</taxon>
        <taxon>Harpellales</taxon>
        <taxon>Legeriomycetaceae</taxon>
        <taxon>Smittium</taxon>
    </lineage>
</organism>
<gene>
    <name evidence="10" type="ORF">AYI70_g3359</name>
</gene>
<protein>
    <submittedName>
        <fullName evidence="10">Sorting nexin-41</fullName>
    </submittedName>
</protein>
<accession>A0A1R1Y4G4</accession>
<sequence>MPKGLVVCCSFTASLDEAFERSKIAKVDLVTSLETHYLSIKENKADTQKFLDKRKRGLLRFLNGILSEPLIRAEHIVHRFFTPEVSWSEVLHSSMIALLPENCLYSSPFFNEISFKDNNENKPSKNVILAATNSHLSEVQIPTFLSTVKFPNLFWEESYVKSIKFSRVFREKVYRGFYKMVSKYSELTNAFSEFGAALNAFSLSEESTLSEAIECVGQCVDLSYNCYGIVVEKLSVEILEDYEYFDDTYSSLRQVLIYRNNKQIQFETVSDLLNIMQTELDSLLKLDADAHRLSIALSSDESTQDSSNLSNKNLLEYQKNNEELVHSIDNHLIKANKDSKDKHNEPFPAFAINKDTTIPKNQVHSLESNEAETYLNK</sequence>
<evidence type="ECO:0000256" key="7">
    <source>
        <dbReference type="ARBA" id="ARBA00023121"/>
    </source>
</evidence>
<keyword evidence="6" id="KW-0072">Autophagy</keyword>
<comment type="similarity">
    <text evidence="2">Belongs to the sorting nexin family.</text>
</comment>
<evidence type="ECO:0000313" key="10">
    <source>
        <dbReference type="EMBL" id="OMJ21636.1"/>
    </source>
</evidence>
<feature type="non-terminal residue" evidence="10">
    <location>
        <position position="377"/>
    </location>
</feature>